<sequence>MESEKGGERKQERELALHSRLTSSENPTGSDSGVDDGHDCEEDEMDIGGSVSDGTTTITVTTSELSCEDNDLMSTHAIPQPACRVKKSNSLSVKKQPLKKVHKYNSHNKGRKKPSFQKKIKRRAR</sequence>
<reference evidence="2" key="2">
    <citation type="submission" date="2019-07" db="EMBL/GenBank/DDBJ databases">
        <authorList>
            <person name="Yang Y."/>
            <person name="Bocs S."/>
            <person name="Baudouin L."/>
        </authorList>
    </citation>
    <scope>NUCLEOTIDE SEQUENCE</scope>
    <source>
        <tissue evidence="2">Spear leaf of Hainan Tall coconut</tissue>
    </source>
</reference>
<feature type="region of interest" description="Disordered" evidence="1">
    <location>
        <begin position="78"/>
        <end position="125"/>
    </location>
</feature>
<evidence type="ECO:0000313" key="3">
    <source>
        <dbReference type="Proteomes" id="UP000797356"/>
    </source>
</evidence>
<reference evidence="2" key="1">
    <citation type="journal article" date="2017" name="Gigascience">
        <title>The genome draft of coconut (Cocos nucifera).</title>
        <authorList>
            <person name="Xiao Y."/>
            <person name="Xu P."/>
            <person name="Fan H."/>
            <person name="Baudouin L."/>
            <person name="Xia W."/>
            <person name="Bocs S."/>
            <person name="Xu J."/>
            <person name="Li Q."/>
            <person name="Guo A."/>
            <person name="Zhou L."/>
            <person name="Li J."/>
            <person name="Wu Y."/>
            <person name="Ma Z."/>
            <person name="Armero A."/>
            <person name="Issali A.E."/>
            <person name="Liu N."/>
            <person name="Peng M."/>
            <person name="Yang Y."/>
        </authorList>
    </citation>
    <scope>NUCLEOTIDE SEQUENCE</scope>
    <source>
        <tissue evidence="2">Spear leaf of Hainan Tall coconut</tissue>
    </source>
</reference>
<feature type="compositionally biased region" description="Low complexity" evidence="1">
    <location>
        <begin position="47"/>
        <end position="57"/>
    </location>
</feature>
<organism evidence="2 3">
    <name type="scientific">Cocos nucifera</name>
    <name type="common">Coconut palm</name>
    <dbReference type="NCBI Taxonomy" id="13894"/>
    <lineage>
        <taxon>Eukaryota</taxon>
        <taxon>Viridiplantae</taxon>
        <taxon>Streptophyta</taxon>
        <taxon>Embryophyta</taxon>
        <taxon>Tracheophyta</taxon>
        <taxon>Spermatophyta</taxon>
        <taxon>Magnoliopsida</taxon>
        <taxon>Liliopsida</taxon>
        <taxon>Arecaceae</taxon>
        <taxon>Arecoideae</taxon>
        <taxon>Cocoseae</taxon>
        <taxon>Attaleinae</taxon>
        <taxon>Cocos</taxon>
    </lineage>
</organism>
<evidence type="ECO:0000313" key="2">
    <source>
        <dbReference type="EMBL" id="KAG1338525.1"/>
    </source>
</evidence>
<gene>
    <name evidence="2" type="ORF">COCNU_04G008310</name>
</gene>
<name>A0A8K0MZX8_COCNU</name>
<dbReference type="AlphaFoldDB" id="A0A8K0MZX8"/>
<feature type="compositionally biased region" description="Basic residues" evidence="1">
    <location>
        <begin position="96"/>
        <end position="125"/>
    </location>
</feature>
<accession>A0A8K0MZX8</accession>
<comment type="caution">
    <text evidence="2">The sequence shown here is derived from an EMBL/GenBank/DDBJ whole genome shotgun (WGS) entry which is preliminary data.</text>
</comment>
<dbReference type="Proteomes" id="UP000797356">
    <property type="component" value="Chromosome 4"/>
</dbReference>
<protein>
    <submittedName>
        <fullName evidence="2">Putative ribosomal RNA-processing protein 17</fullName>
    </submittedName>
</protein>
<dbReference type="EMBL" id="CM017875">
    <property type="protein sequence ID" value="KAG1338525.1"/>
    <property type="molecule type" value="Genomic_DNA"/>
</dbReference>
<feature type="compositionally biased region" description="Polar residues" evidence="1">
    <location>
        <begin position="20"/>
        <end position="31"/>
    </location>
</feature>
<feature type="compositionally biased region" description="Basic and acidic residues" evidence="1">
    <location>
        <begin position="1"/>
        <end position="17"/>
    </location>
</feature>
<proteinExistence type="predicted"/>
<keyword evidence="3" id="KW-1185">Reference proteome</keyword>
<feature type="region of interest" description="Disordered" evidence="1">
    <location>
        <begin position="1"/>
        <end position="57"/>
    </location>
</feature>
<dbReference type="OrthoDB" id="551633at2759"/>
<evidence type="ECO:0000256" key="1">
    <source>
        <dbReference type="SAM" id="MobiDB-lite"/>
    </source>
</evidence>